<dbReference type="HOGENOM" id="CLU_582383_0_0_0"/>
<dbReference type="PANTHER" id="PTHR45460:SF2">
    <property type="entry name" value="ALPHA 1,3 GLUCANASE, GH71 FAMILY (EUROFUNG)"/>
    <property type="match status" value="1"/>
</dbReference>
<dbReference type="PANTHER" id="PTHR45460">
    <property type="entry name" value="SIMILAR TO CYSTEINE PROTEINASE"/>
    <property type="match status" value="1"/>
</dbReference>
<dbReference type="Pfam" id="PF13517">
    <property type="entry name" value="FG-GAP_3"/>
    <property type="match status" value="2"/>
</dbReference>
<dbReference type="STRING" id="204669.Acid345_2273"/>
<keyword evidence="3" id="KW-0325">Glycoprotein</keyword>
<dbReference type="eggNOG" id="COG2706">
    <property type="taxonomic scope" value="Bacteria"/>
</dbReference>
<protein>
    <submittedName>
        <fullName evidence="5">Integrin-like protein</fullName>
    </submittedName>
</protein>
<evidence type="ECO:0000256" key="4">
    <source>
        <dbReference type="SAM" id="SignalP"/>
    </source>
</evidence>
<evidence type="ECO:0000256" key="1">
    <source>
        <dbReference type="ARBA" id="ARBA00022729"/>
    </source>
</evidence>
<dbReference type="SMART" id="SM00191">
    <property type="entry name" value="Int_alpha"/>
    <property type="match status" value="2"/>
</dbReference>
<keyword evidence="1 4" id="KW-0732">Signal</keyword>
<keyword evidence="2" id="KW-0677">Repeat</keyword>
<sequence>MRLLHILAALVVTAAPLVAQVTYSFSNYPTQGPANHMVIADFNRDGYPDMAIVVSNPNVVDVYFNDHTGHFSNYTAYPTGDFGWALALDANGDGWPDILVASTGTGSTTLLLNNGDGTFRTGTAPITKAQASQFVAGDFNKDGKVDLAAIEGNQIEILLNNGNGTFHSGQMLAMAGGTFNAVVADFDGDGNLDISNAESNKFLVWWGKGTGAFAAPLQVPAPTRGSLFSVATADFNNDGLPDLAVSSNYNPGNCDPTGGPCGTTTAHIYKNMGGRSFSHISSYQIGDREGGVLSTADVNGDLNQDIVDVTTAGGVDSGVYSYRPGNGNTTFGAEQTITGGSAFEIVLRDLNHDSRADVGIPSFFPGGEGDVGLATSGYKTCTGVSSASLNAKFCEPQGDANATPSFYVMAGGDSPLGVQRLEIWVDGKKIYQKLGNQLYKKITLSAGRHRLVVVAVDKYVGTASAAEYVNVQ</sequence>
<dbReference type="RefSeq" id="WP_011523075.1">
    <property type="nucleotide sequence ID" value="NC_008009.1"/>
</dbReference>
<dbReference type="AlphaFoldDB" id="Q1IPC6"/>
<dbReference type="EMBL" id="CP000360">
    <property type="protein sequence ID" value="ABF41274.1"/>
    <property type="molecule type" value="Genomic_DNA"/>
</dbReference>
<accession>Q1IPC6</accession>
<keyword evidence="6" id="KW-1185">Reference proteome</keyword>
<dbReference type="Gene3D" id="2.130.10.130">
    <property type="entry name" value="Integrin alpha, N-terminal"/>
    <property type="match status" value="2"/>
</dbReference>
<dbReference type="GO" id="GO:0007229">
    <property type="term" value="P:integrin-mediated signaling pathway"/>
    <property type="evidence" value="ECO:0007669"/>
    <property type="project" value="UniProtKB-KW"/>
</dbReference>
<organism evidence="5 6">
    <name type="scientific">Koribacter versatilis (strain Ellin345)</name>
    <dbReference type="NCBI Taxonomy" id="204669"/>
    <lineage>
        <taxon>Bacteria</taxon>
        <taxon>Pseudomonadati</taxon>
        <taxon>Acidobacteriota</taxon>
        <taxon>Terriglobia</taxon>
        <taxon>Terriglobales</taxon>
        <taxon>Candidatus Korobacteraceae</taxon>
        <taxon>Candidatus Korobacter</taxon>
    </lineage>
</organism>
<dbReference type="SUPFAM" id="SSF69318">
    <property type="entry name" value="Integrin alpha N-terminal domain"/>
    <property type="match status" value="1"/>
</dbReference>
<feature type="signal peptide" evidence="4">
    <location>
        <begin position="1"/>
        <end position="19"/>
    </location>
</feature>
<name>Q1IPC6_KORVE</name>
<dbReference type="EnsemblBacteria" id="ABF41274">
    <property type="protein sequence ID" value="ABF41274"/>
    <property type="gene ID" value="Acid345_2273"/>
</dbReference>
<dbReference type="Gene3D" id="2.40.128.340">
    <property type="match status" value="1"/>
</dbReference>
<dbReference type="InterPro" id="IPR013517">
    <property type="entry name" value="FG-GAP"/>
</dbReference>
<evidence type="ECO:0000256" key="3">
    <source>
        <dbReference type="ARBA" id="ARBA00023180"/>
    </source>
</evidence>
<evidence type="ECO:0000313" key="6">
    <source>
        <dbReference type="Proteomes" id="UP000002432"/>
    </source>
</evidence>
<dbReference type="KEGG" id="aba:Acid345_2273"/>
<dbReference type="InterPro" id="IPR013519">
    <property type="entry name" value="Int_alpha_beta-p"/>
</dbReference>
<dbReference type="OrthoDB" id="112218at2"/>
<reference evidence="5 6" key="1">
    <citation type="journal article" date="2009" name="Appl. Environ. Microbiol.">
        <title>Three genomes from the phylum Acidobacteria provide insight into the lifestyles of these microorganisms in soils.</title>
        <authorList>
            <person name="Ward N.L."/>
            <person name="Challacombe J.F."/>
            <person name="Janssen P.H."/>
            <person name="Henrissat B."/>
            <person name="Coutinho P.M."/>
            <person name="Wu M."/>
            <person name="Xie G."/>
            <person name="Haft D.H."/>
            <person name="Sait M."/>
            <person name="Badger J."/>
            <person name="Barabote R.D."/>
            <person name="Bradley B."/>
            <person name="Brettin T.S."/>
            <person name="Brinkac L.M."/>
            <person name="Bruce D."/>
            <person name="Creasy T."/>
            <person name="Daugherty S.C."/>
            <person name="Davidsen T.M."/>
            <person name="DeBoy R.T."/>
            <person name="Detter J.C."/>
            <person name="Dodson R.J."/>
            <person name="Durkin A.S."/>
            <person name="Ganapathy A."/>
            <person name="Gwinn-Giglio M."/>
            <person name="Han C.S."/>
            <person name="Khouri H."/>
            <person name="Kiss H."/>
            <person name="Kothari S.P."/>
            <person name="Madupu R."/>
            <person name="Nelson K.E."/>
            <person name="Nelson W.C."/>
            <person name="Paulsen I."/>
            <person name="Penn K."/>
            <person name="Ren Q."/>
            <person name="Rosovitz M.J."/>
            <person name="Selengut J.D."/>
            <person name="Shrivastava S."/>
            <person name="Sullivan S.A."/>
            <person name="Tapia R."/>
            <person name="Thompson L.S."/>
            <person name="Watkins K.L."/>
            <person name="Yang Q."/>
            <person name="Yu C."/>
            <person name="Zafar N."/>
            <person name="Zhou L."/>
            <person name="Kuske C.R."/>
        </authorList>
    </citation>
    <scope>NUCLEOTIDE SEQUENCE [LARGE SCALE GENOMIC DNA]</scope>
    <source>
        <strain evidence="5 6">Ellin345</strain>
    </source>
</reference>
<gene>
    <name evidence="5" type="ordered locus">Acid345_2273</name>
</gene>
<evidence type="ECO:0000256" key="2">
    <source>
        <dbReference type="ARBA" id="ARBA00022737"/>
    </source>
</evidence>
<dbReference type="InterPro" id="IPR028994">
    <property type="entry name" value="Integrin_alpha_N"/>
</dbReference>
<dbReference type="Proteomes" id="UP000002432">
    <property type="component" value="Chromosome"/>
</dbReference>
<feature type="chain" id="PRO_5004191039" evidence="4">
    <location>
        <begin position="20"/>
        <end position="472"/>
    </location>
</feature>
<evidence type="ECO:0000313" key="5">
    <source>
        <dbReference type="EMBL" id="ABF41274.1"/>
    </source>
</evidence>
<proteinExistence type="predicted"/>
<keyword evidence="5" id="KW-0401">Integrin</keyword>